<gene>
    <name evidence="2" type="ORF">MXMO3_00636</name>
</gene>
<organism evidence="2 3">
    <name type="scientific">Maritalea myrionectae</name>
    <dbReference type="NCBI Taxonomy" id="454601"/>
    <lineage>
        <taxon>Bacteria</taxon>
        <taxon>Pseudomonadati</taxon>
        <taxon>Pseudomonadota</taxon>
        <taxon>Alphaproteobacteria</taxon>
        <taxon>Hyphomicrobiales</taxon>
        <taxon>Devosiaceae</taxon>
        <taxon>Maritalea</taxon>
    </lineage>
</organism>
<feature type="transmembrane region" description="Helical" evidence="1">
    <location>
        <begin position="162"/>
        <end position="184"/>
    </location>
</feature>
<keyword evidence="1" id="KW-0472">Membrane</keyword>
<evidence type="ECO:0000313" key="2">
    <source>
        <dbReference type="EMBL" id="AVX03175.1"/>
    </source>
</evidence>
<feature type="transmembrane region" description="Helical" evidence="1">
    <location>
        <begin position="63"/>
        <end position="84"/>
    </location>
</feature>
<dbReference type="AlphaFoldDB" id="A0A2R4MB53"/>
<dbReference type="Proteomes" id="UP000258927">
    <property type="component" value="Chromosome"/>
</dbReference>
<keyword evidence="1" id="KW-1133">Transmembrane helix</keyword>
<dbReference type="EMBL" id="CP021330">
    <property type="protein sequence ID" value="AVX03175.1"/>
    <property type="molecule type" value="Genomic_DNA"/>
</dbReference>
<dbReference type="KEGG" id="mmyr:MXMO3_00636"/>
<protein>
    <submittedName>
        <fullName evidence="2">Uncharacterized protein</fullName>
    </submittedName>
</protein>
<name>A0A2R4MB53_9HYPH</name>
<feature type="transmembrane region" description="Helical" evidence="1">
    <location>
        <begin position="96"/>
        <end position="118"/>
    </location>
</feature>
<feature type="transmembrane region" description="Helical" evidence="1">
    <location>
        <begin position="9"/>
        <end position="27"/>
    </location>
</feature>
<feature type="transmembrane region" description="Helical" evidence="1">
    <location>
        <begin position="33"/>
        <end position="51"/>
    </location>
</feature>
<keyword evidence="3" id="KW-1185">Reference proteome</keyword>
<keyword evidence="1" id="KW-0812">Transmembrane</keyword>
<reference evidence="2 3" key="1">
    <citation type="submission" date="2017-05" db="EMBL/GenBank/DDBJ databases">
        <title>Genome Analysis of Maritalea myrionectae HL2708#5.</title>
        <authorList>
            <consortium name="Cotde Inc.-PKNU"/>
            <person name="Jang D."/>
            <person name="Oh H.-M."/>
        </authorList>
    </citation>
    <scope>NUCLEOTIDE SEQUENCE [LARGE SCALE GENOMIC DNA]</scope>
    <source>
        <strain evidence="2 3">HL2708#5</strain>
    </source>
</reference>
<dbReference type="RefSeq" id="WP_117394913.1">
    <property type="nucleotide sequence ID" value="NZ_CP021330.1"/>
</dbReference>
<accession>A0A2R4MB53</accession>
<evidence type="ECO:0000256" key="1">
    <source>
        <dbReference type="SAM" id="Phobius"/>
    </source>
</evidence>
<evidence type="ECO:0000313" key="3">
    <source>
        <dbReference type="Proteomes" id="UP000258927"/>
    </source>
</evidence>
<feature type="transmembrane region" description="Helical" evidence="1">
    <location>
        <begin position="130"/>
        <end position="150"/>
    </location>
</feature>
<proteinExistence type="predicted"/>
<sequence length="194" mass="21792">MVAFRRRRPFIFLILALIFLASTLILYVGPSPFWWYGFYLTAIAGAASLRAPPSQHSFTASGLLFFYLASVFMGIGVEAVRIFFDLWHYTPILNGIAGVASFVLVGYFLMMFAMAMVYEQAILRVKAWPPGAILLFALLILPVEIANRFVPVWEEPNFPWVYLLFGVGYAIEAIVAVLVFRAAFRPKGGDAHRL</sequence>